<reference evidence="2" key="1">
    <citation type="submission" date="2014-11" db="EMBL/GenBank/DDBJ databases">
        <authorList>
            <person name="Amaro Gonzalez C."/>
        </authorList>
    </citation>
    <scope>NUCLEOTIDE SEQUENCE</scope>
</reference>
<accession>A0A0E9QIC0</accession>
<evidence type="ECO:0000256" key="1">
    <source>
        <dbReference type="SAM" id="MobiDB-lite"/>
    </source>
</evidence>
<dbReference type="EMBL" id="GBXM01092350">
    <property type="protein sequence ID" value="JAH16227.1"/>
    <property type="molecule type" value="Transcribed_RNA"/>
</dbReference>
<sequence length="48" mass="5614">MQTAYSQSHTDTQAHTLTQTHTRSHKHLDIVQGVFVFEPLHQNSSRRR</sequence>
<organism evidence="2">
    <name type="scientific">Anguilla anguilla</name>
    <name type="common">European freshwater eel</name>
    <name type="synonym">Muraena anguilla</name>
    <dbReference type="NCBI Taxonomy" id="7936"/>
    <lineage>
        <taxon>Eukaryota</taxon>
        <taxon>Metazoa</taxon>
        <taxon>Chordata</taxon>
        <taxon>Craniata</taxon>
        <taxon>Vertebrata</taxon>
        <taxon>Euteleostomi</taxon>
        <taxon>Actinopterygii</taxon>
        <taxon>Neopterygii</taxon>
        <taxon>Teleostei</taxon>
        <taxon>Anguilliformes</taxon>
        <taxon>Anguillidae</taxon>
        <taxon>Anguilla</taxon>
    </lineage>
</organism>
<dbReference type="AlphaFoldDB" id="A0A0E9QIC0"/>
<protein>
    <submittedName>
        <fullName evidence="2">Uncharacterized protein</fullName>
    </submittedName>
</protein>
<proteinExistence type="predicted"/>
<feature type="compositionally biased region" description="Polar residues" evidence="1">
    <location>
        <begin position="1"/>
        <end position="21"/>
    </location>
</feature>
<reference evidence="2" key="2">
    <citation type="journal article" date="2015" name="Fish Shellfish Immunol.">
        <title>Early steps in the European eel (Anguilla anguilla)-Vibrio vulnificus interaction in the gills: Role of the RtxA13 toxin.</title>
        <authorList>
            <person name="Callol A."/>
            <person name="Pajuelo D."/>
            <person name="Ebbesson L."/>
            <person name="Teles M."/>
            <person name="MacKenzie S."/>
            <person name="Amaro C."/>
        </authorList>
    </citation>
    <scope>NUCLEOTIDE SEQUENCE</scope>
</reference>
<evidence type="ECO:0000313" key="2">
    <source>
        <dbReference type="EMBL" id="JAH16227.1"/>
    </source>
</evidence>
<feature type="region of interest" description="Disordered" evidence="1">
    <location>
        <begin position="1"/>
        <end position="25"/>
    </location>
</feature>
<name>A0A0E9QIC0_ANGAN</name>